<feature type="domain" description="C2H2-type" evidence="11">
    <location>
        <begin position="268"/>
        <end position="297"/>
    </location>
</feature>
<dbReference type="EMBL" id="CAKOFQ010007939">
    <property type="protein sequence ID" value="CAH2010052.1"/>
    <property type="molecule type" value="Genomic_DNA"/>
</dbReference>
<dbReference type="Pfam" id="PF13912">
    <property type="entry name" value="zf-C2H2_6"/>
    <property type="match status" value="1"/>
</dbReference>
<dbReference type="InterPro" id="IPR051061">
    <property type="entry name" value="Zinc_finger_trans_reg"/>
</dbReference>
<dbReference type="InterPro" id="IPR036570">
    <property type="entry name" value="HORMA_dom_sf"/>
</dbReference>
<evidence type="ECO:0000256" key="5">
    <source>
        <dbReference type="ARBA" id="ARBA00022833"/>
    </source>
</evidence>
<evidence type="ECO:0000256" key="8">
    <source>
        <dbReference type="ARBA" id="ARBA00023163"/>
    </source>
</evidence>
<keyword evidence="5" id="KW-0862">Zinc</keyword>
<feature type="domain" description="C2H2-type" evidence="11">
    <location>
        <begin position="394"/>
        <end position="422"/>
    </location>
</feature>
<feature type="domain" description="C2H2-type" evidence="11">
    <location>
        <begin position="423"/>
        <end position="450"/>
    </location>
</feature>
<organism evidence="13 14">
    <name type="scientific">Acanthoscelides obtectus</name>
    <name type="common">Bean weevil</name>
    <name type="synonym">Bruchus obtectus</name>
    <dbReference type="NCBI Taxonomy" id="200917"/>
    <lineage>
        <taxon>Eukaryota</taxon>
        <taxon>Metazoa</taxon>
        <taxon>Ecdysozoa</taxon>
        <taxon>Arthropoda</taxon>
        <taxon>Hexapoda</taxon>
        <taxon>Insecta</taxon>
        <taxon>Pterygota</taxon>
        <taxon>Neoptera</taxon>
        <taxon>Endopterygota</taxon>
        <taxon>Coleoptera</taxon>
        <taxon>Polyphaga</taxon>
        <taxon>Cucujiformia</taxon>
        <taxon>Chrysomeloidea</taxon>
        <taxon>Chrysomelidae</taxon>
        <taxon>Bruchinae</taxon>
        <taxon>Bruchini</taxon>
        <taxon>Acanthoscelides</taxon>
    </lineage>
</organism>
<dbReference type="SUPFAM" id="SSF57667">
    <property type="entry name" value="beta-beta-alpha zinc fingers"/>
    <property type="match status" value="3"/>
</dbReference>
<feature type="domain" description="C2H2-type" evidence="11">
    <location>
        <begin position="368"/>
        <end position="395"/>
    </location>
</feature>
<dbReference type="SUPFAM" id="SSF56019">
    <property type="entry name" value="The spindle assembly checkpoint protein mad2"/>
    <property type="match status" value="1"/>
</dbReference>
<comment type="subcellular location">
    <subcellularLocation>
        <location evidence="1">Nucleus</location>
    </subcellularLocation>
</comment>
<dbReference type="SMART" id="SM00355">
    <property type="entry name" value="ZnF_C2H2"/>
    <property type="match status" value="10"/>
</dbReference>
<keyword evidence="7" id="KW-0238">DNA-binding</keyword>
<keyword evidence="3" id="KW-0677">Repeat</keyword>
<dbReference type="InterPro" id="IPR003511">
    <property type="entry name" value="HORMA_dom"/>
</dbReference>
<evidence type="ECO:0000256" key="3">
    <source>
        <dbReference type="ARBA" id="ARBA00022737"/>
    </source>
</evidence>
<evidence type="ECO:0000259" key="12">
    <source>
        <dbReference type="PROSITE" id="PS50815"/>
    </source>
</evidence>
<feature type="domain" description="C2H2-type" evidence="11">
    <location>
        <begin position="480"/>
        <end position="508"/>
    </location>
</feature>
<keyword evidence="6" id="KW-0805">Transcription regulation</keyword>
<evidence type="ECO:0000313" key="14">
    <source>
        <dbReference type="Proteomes" id="UP001152888"/>
    </source>
</evidence>
<evidence type="ECO:0000259" key="11">
    <source>
        <dbReference type="PROSITE" id="PS50157"/>
    </source>
</evidence>
<evidence type="ECO:0000313" key="13">
    <source>
        <dbReference type="EMBL" id="CAH2010052.1"/>
    </source>
</evidence>
<evidence type="ECO:0000256" key="7">
    <source>
        <dbReference type="ARBA" id="ARBA00023125"/>
    </source>
</evidence>
<dbReference type="Gene3D" id="3.30.160.60">
    <property type="entry name" value="Classic Zinc Finger"/>
    <property type="match status" value="4"/>
</dbReference>
<name>A0A9P0Q5T7_ACAOB</name>
<evidence type="ECO:0000256" key="1">
    <source>
        <dbReference type="ARBA" id="ARBA00004123"/>
    </source>
</evidence>
<feature type="domain" description="C2H2-type" evidence="11">
    <location>
        <begin position="308"/>
        <end position="337"/>
    </location>
</feature>
<keyword evidence="14" id="KW-1185">Reference proteome</keyword>
<comment type="caution">
    <text evidence="13">The sequence shown here is derived from an EMBL/GenBank/DDBJ whole genome shotgun (WGS) entry which is preliminary data.</text>
</comment>
<keyword evidence="4 10" id="KW-0863">Zinc-finger</keyword>
<dbReference type="InterPro" id="IPR013087">
    <property type="entry name" value="Znf_C2H2_type"/>
</dbReference>
<keyword evidence="9" id="KW-0539">Nucleus</keyword>
<dbReference type="GO" id="GO:0003677">
    <property type="term" value="F:DNA binding"/>
    <property type="evidence" value="ECO:0007669"/>
    <property type="project" value="UniProtKB-KW"/>
</dbReference>
<keyword evidence="8" id="KW-0804">Transcription</keyword>
<dbReference type="AlphaFoldDB" id="A0A9P0Q5T7"/>
<dbReference type="PROSITE" id="PS00028">
    <property type="entry name" value="ZINC_FINGER_C2H2_1"/>
    <property type="match status" value="6"/>
</dbReference>
<dbReference type="Gene3D" id="3.30.900.10">
    <property type="entry name" value="HORMA domain"/>
    <property type="match status" value="1"/>
</dbReference>
<dbReference type="Proteomes" id="UP001152888">
    <property type="component" value="Unassembled WGS sequence"/>
</dbReference>
<reference evidence="13" key="1">
    <citation type="submission" date="2022-03" db="EMBL/GenBank/DDBJ databases">
        <authorList>
            <person name="Sayadi A."/>
        </authorList>
    </citation>
    <scope>NUCLEOTIDE SEQUENCE</scope>
</reference>
<evidence type="ECO:0000256" key="9">
    <source>
        <dbReference type="ARBA" id="ARBA00023242"/>
    </source>
</evidence>
<dbReference type="Pfam" id="PF02301">
    <property type="entry name" value="HORMA"/>
    <property type="match status" value="1"/>
</dbReference>
<dbReference type="OrthoDB" id="10260596at2759"/>
<evidence type="ECO:0000256" key="10">
    <source>
        <dbReference type="PROSITE-ProRule" id="PRU00042"/>
    </source>
</evidence>
<dbReference type="FunFam" id="3.30.160.60:FF:000322">
    <property type="entry name" value="GDNF-inducible zinc finger protein 1"/>
    <property type="match status" value="1"/>
</dbReference>
<evidence type="ECO:0000256" key="4">
    <source>
        <dbReference type="ARBA" id="ARBA00022771"/>
    </source>
</evidence>
<dbReference type="InterPro" id="IPR036236">
    <property type="entry name" value="Znf_C2H2_sf"/>
</dbReference>
<dbReference type="GO" id="GO:0008270">
    <property type="term" value="F:zinc ion binding"/>
    <property type="evidence" value="ECO:0007669"/>
    <property type="project" value="UniProtKB-KW"/>
</dbReference>
<evidence type="ECO:0000256" key="2">
    <source>
        <dbReference type="ARBA" id="ARBA00022723"/>
    </source>
</evidence>
<protein>
    <recommendedName>
        <fullName evidence="15">Histone H4 transcription factor</fullName>
    </recommendedName>
</protein>
<dbReference type="PANTHER" id="PTHR46179:SF13">
    <property type="entry name" value="C2H2-TYPE DOMAIN-CONTAINING PROTEIN"/>
    <property type="match status" value="1"/>
</dbReference>
<feature type="domain" description="HORMA" evidence="12">
    <location>
        <begin position="5"/>
        <end position="198"/>
    </location>
</feature>
<dbReference type="PANTHER" id="PTHR46179">
    <property type="entry name" value="ZINC FINGER PROTEIN"/>
    <property type="match status" value="1"/>
</dbReference>
<dbReference type="PROSITE" id="PS50157">
    <property type="entry name" value="ZINC_FINGER_C2H2_2"/>
    <property type="match status" value="6"/>
</dbReference>
<dbReference type="GO" id="GO:0006357">
    <property type="term" value="P:regulation of transcription by RNA polymerase II"/>
    <property type="evidence" value="ECO:0007669"/>
    <property type="project" value="TreeGrafter"/>
</dbReference>
<evidence type="ECO:0008006" key="15">
    <source>
        <dbReference type="Google" id="ProtNLM"/>
    </source>
</evidence>
<accession>A0A9P0Q5T7</accession>
<gene>
    <name evidence="13" type="ORF">ACAOBT_LOCUS31281</name>
</gene>
<evidence type="ECO:0000256" key="6">
    <source>
        <dbReference type="ARBA" id="ARBA00023015"/>
    </source>
</evidence>
<keyword evidence="2" id="KW-0479">Metal-binding</keyword>
<dbReference type="Pfam" id="PF00096">
    <property type="entry name" value="zf-C2H2"/>
    <property type="match status" value="2"/>
</dbReference>
<dbReference type="GO" id="GO:0005634">
    <property type="term" value="C:nucleus"/>
    <property type="evidence" value="ECO:0007669"/>
    <property type="project" value="UniProtKB-SubCell"/>
</dbReference>
<proteinExistence type="predicted"/>
<sequence>MNKKVDTVDILCEFFEVAIHNIVYVRKLYPASIFTEKKKYGVPVYQCIHPEVNNYIIDSLKAARFHLRKNQLKRLFVCFHTEDKLIEKYIFEVLSLKNIIDSDTLLIEFEKSLRALVLNLFTSKQYVDELPEDATFTVRLQTTAYSSLEFDQSPSYEVKKKQKRKRPIRISEEVLSLKCDWDSCGTVIDSWREFDVHLLEHASYSGTNCLWLDCGYDCMTVPFLMQHISYHGYLTKLKNIGKNILERESLPECKHERNEKIILKREGYVCEWEHCLRNFYNICEFHLHMEIHVNANPRVANEKKNEIISCDWAGCKQRFATKYKLAEHLRTHTHEKIICCPTCSTLFANKTKFVDHRKRQLSEHLQSYQCSQCLKLFPTERLLREHTRSHINHYKCQMCNMTCATPSRLAEHIRFRHLDMKPFKCNECDKTFKTKYILATHIKTHGGESEVCGHCNFKCRSKVGMQSHYKKKHDQAAPIFECHSCKKKLKRGQFLTKHLMKMHNYHWPSGHSRFRYRKDKDGIYRLQTVRYESLEVTEEMIRSESMQKSDGASLGSDDKKDYCISVSCSNEAFASGEDIIIMITDVDEQGNIIQTKMVESGTVVEEKILLKSPVVGLPNLDESDDEPPT</sequence>
<dbReference type="PROSITE" id="PS50815">
    <property type="entry name" value="HORMA"/>
    <property type="match status" value="1"/>
</dbReference>